<dbReference type="EMBL" id="CABVHY010000001">
    <property type="protein sequence ID" value="VVN66984.1"/>
    <property type="molecule type" value="Genomic_DNA"/>
</dbReference>
<sequence length="53" mass="6070">MTLSFLFACRDQSFLAYIEKNLCSEEYPNANACHKKGPMDGTHQLDIFSVDIR</sequence>
<name>A0A5E6ZQ80_PSEFL</name>
<reference evidence="1 2" key="1">
    <citation type="submission" date="2019-09" db="EMBL/GenBank/DDBJ databases">
        <authorList>
            <person name="Chandra G."/>
            <person name="Truman W A."/>
        </authorList>
    </citation>
    <scope>NUCLEOTIDE SEQUENCE [LARGE SCALE GENOMIC DNA]</scope>
    <source>
        <strain evidence="1">PS723</strain>
    </source>
</reference>
<protein>
    <submittedName>
        <fullName evidence="1">Uncharacterized protein</fullName>
    </submittedName>
</protein>
<proteinExistence type="predicted"/>
<accession>A0A5E6ZQ80</accession>
<dbReference type="AlphaFoldDB" id="A0A5E6ZQ80"/>
<organism evidence="1 2">
    <name type="scientific">Pseudomonas fluorescens</name>
    <dbReference type="NCBI Taxonomy" id="294"/>
    <lineage>
        <taxon>Bacteria</taxon>
        <taxon>Pseudomonadati</taxon>
        <taxon>Pseudomonadota</taxon>
        <taxon>Gammaproteobacteria</taxon>
        <taxon>Pseudomonadales</taxon>
        <taxon>Pseudomonadaceae</taxon>
        <taxon>Pseudomonas</taxon>
    </lineage>
</organism>
<gene>
    <name evidence="1" type="ORF">PS723_00159</name>
</gene>
<dbReference type="Proteomes" id="UP000379480">
    <property type="component" value="Unassembled WGS sequence"/>
</dbReference>
<evidence type="ECO:0000313" key="1">
    <source>
        <dbReference type="EMBL" id="VVN66984.1"/>
    </source>
</evidence>
<evidence type="ECO:0000313" key="2">
    <source>
        <dbReference type="Proteomes" id="UP000379480"/>
    </source>
</evidence>